<dbReference type="InterPro" id="IPR000276">
    <property type="entry name" value="GPCR_Rhodpsn"/>
</dbReference>
<dbReference type="AlphaFoldDB" id="A0AAU9WIH2"/>
<dbReference type="PROSITE" id="PS51450">
    <property type="entry name" value="LRR"/>
    <property type="match status" value="3"/>
</dbReference>
<keyword evidence="15" id="KW-1185">Reference proteome</keyword>
<dbReference type="Pfam" id="PF00560">
    <property type="entry name" value="LRR_1"/>
    <property type="match status" value="1"/>
</dbReference>
<feature type="transmembrane region" description="Helical" evidence="12">
    <location>
        <begin position="349"/>
        <end position="370"/>
    </location>
</feature>
<protein>
    <recommendedName>
        <fullName evidence="13">G-protein coupled receptors family 1 profile domain-containing protein</fullName>
    </recommendedName>
</protein>
<dbReference type="SMART" id="SM00369">
    <property type="entry name" value="LRR_TYP"/>
    <property type="match status" value="7"/>
</dbReference>
<dbReference type="SMART" id="SM01381">
    <property type="entry name" value="7TM_GPCR_Srsx"/>
    <property type="match status" value="1"/>
</dbReference>
<dbReference type="SUPFAM" id="SSF81321">
    <property type="entry name" value="Family A G protein-coupled receptor-like"/>
    <property type="match status" value="1"/>
</dbReference>
<dbReference type="Pfam" id="PF00001">
    <property type="entry name" value="7tm_1"/>
    <property type="match status" value="1"/>
</dbReference>
<dbReference type="PRINTS" id="PR00019">
    <property type="entry name" value="LEURICHRPT"/>
</dbReference>
<dbReference type="Pfam" id="PF13855">
    <property type="entry name" value="LRR_8"/>
    <property type="match status" value="3"/>
</dbReference>
<dbReference type="GO" id="GO:0005886">
    <property type="term" value="C:plasma membrane"/>
    <property type="evidence" value="ECO:0007669"/>
    <property type="project" value="UniProtKB-SubCell"/>
</dbReference>
<comment type="caution">
    <text evidence="14">The sequence shown here is derived from an EMBL/GenBank/DDBJ whole genome shotgun (WGS) entry which is preliminary data.</text>
</comment>
<feature type="domain" description="G-protein coupled receptors family 1 profile" evidence="13">
    <location>
        <begin position="288"/>
        <end position="541"/>
    </location>
</feature>
<dbReference type="GO" id="GO:0009755">
    <property type="term" value="P:hormone-mediated signaling pathway"/>
    <property type="evidence" value="ECO:0007669"/>
    <property type="project" value="TreeGrafter"/>
</dbReference>
<dbReference type="Proteomes" id="UP001159428">
    <property type="component" value="Unassembled WGS sequence"/>
</dbReference>
<evidence type="ECO:0000256" key="3">
    <source>
        <dbReference type="ARBA" id="ARBA00022614"/>
    </source>
</evidence>
<evidence type="ECO:0000259" key="13">
    <source>
        <dbReference type="PROSITE" id="PS50262"/>
    </source>
</evidence>
<feature type="compositionally biased region" description="Polar residues" evidence="11">
    <location>
        <begin position="581"/>
        <end position="600"/>
    </location>
</feature>
<keyword evidence="3" id="KW-0433">Leucine-rich repeat</keyword>
<feature type="transmembrane region" description="Helical" evidence="12">
    <location>
        <begin position="485"/>
        <end position="506"/>
    </location>
</feature>
<gene>
    <name evidence="14" type="ORF">PMEA_00006883</name>
</gene>
<keyword evidence="4 12" id="KW-0812">Transmembrane</keyword>
<sequence>RYLQHNNITTLDDSTFLGLRNLRDLFISHNRITRLPGNATFKGLRSLIELDLSHNRLENLTSSCFRGMMKLTVLYLQHNNIATVEPGAFFGLSKLKKLDMSFNKLETLIDDAFRDLTNVNSLVLCLIHIHVHESPFLFSSLQHNAITIIQPKAFAGLRNLEFLDLSYNKVVIVSLDVFKGLSNLKTINLDGNNITNPSAVNETNKANKTQGNQKRSFNNSGCSRIQQKQVVYQVSRNRKVCFQRRNCTLSLTVVNKTKTVSERFDICWDLIKKLRPLLFILGTIATFSNMLVIITVVSTKSLRRRPPFLLVSATAVCDFLIGIYSFGMAFGHGYDLQEFKTWQDIYCTYLRYLFIFAQVDGGLTSLLMTIERYVAIVFCMNPDIRLGYKALRIALPLTWITGATSATLAQIFDMRHNAIPGRMCLFHRNSDKIPSIFISDIVLLFLVFTYLLVVFLYLHIFVVVRKSARRAGTRRESQLAKRISLIVLTSFVFFAVPNFALAWFIINRGRVFEDVRMNRTLLWWLPPVCLVVNACLNPFIFAFKNDKFTRSLKRLAGHPLRGLLMSKKKNRGDQPFALQSPAVSQGSHNQGMDSISETRC</sequence>
<keyword evidence="8 12" id="KW-0472">Membrane</keyword>
<keyword evidence="2" id="KW-1003">Cell membrane</keyword>
<evidence type="ECO:0000256" key="4">
    <source>
        <dbReference type="ARBA" id="ARBA00022692"/>
    </source>
</evidence>
<keyword evidence="10" id="KW-0807">Transducer</keyword>
<evidence type="ECO:0000256" key="5">
    <source>
        <dbReference type="ARBA" id="ARBA00022737"/>
    </source>
</evidence>
<feature type="transmembrane region" description="Helical" evidence="12">
    <location>
        <begin position="277"/>
        <end position="297"/>
    </location>
</feature>
<dbReference type="Gene3D" id="1.20.1070.10">
    <property type="entry name" value="Rhodopsin 7-helix transmembrane proteins"/>
    <property type="match status" value="1"/>
</dbReference>
<evidence type="ECO:0000256" key="7">
    <source>
        <dbReference type="ARBA" id="ARBA00023040"/>
    </source>
</evidence>
<keyword evidence="7" id="KW-0297">G-protein coupled receptor</keyword>
<dbReference type="SUPFAM" id="SSF52058">
    <property type="entry name" value="L domain-like"/>
    <property type="match status" value="1"/>
</dbReference>
<dbReference type="GO" id="GO:0008528">
    <property type="term" value="F:G protein-coupled peptide receptor activity"/>
    <property type="evidence" value="ECO:0007669"/>
    <property type="project" value="TreeGrafter"/>
</dbReference>
<keyword evidence="9" id="KW-0675">Receptor</keyword>
<evidence type="ECO:0000256" key="2">
    <source>
        <dbReference type="ARBA" id="ARBA00022475"/>
    </source>
</evidence>
<dbReference type="PANTHER" id="PTHR24372:SF77">
    <property type="entry name" value="G-PROTEIN COUPLED RECEPTORS FAMILY 1 PROFILE DOMAIN-CONTAINING PROTEIN"/>
    <property type="match status" value="1"/>
</dbReference>
<accession>A0AAU9WIH2</accession>
<organism evidence="14 15">
    <name type="scientific">Pocillopora meandrina</name>
    <dbReference type="NCBI Taxonomy" id="46732"/>
    <lineage>
        <taxon>Eukaryota</taxon>
        <taxon>Metazoa</taxon>
        <taxon>Cnidaria</taxon>
        <taxon>Anthozoa</taxon>
        <taxon>Hexacorallia</taxon>
        <taxon>Scleractinia</taxon>
        <taxon>Astrocoeniina</taxon>
        <taxon>Pocilloporidae</taxon>
        <taxon>Pocillopora</taxon>
    </lineage>
</organism>
<dbReference type="PROSITE" id="PS50262">
    <property type="entry name" value="G_PROTEIN_RECEP_F1_2"/>
    <property type="match status" value="1"/>
</dbReference>
<dbReference type="PRINTS" id="PR00237">
    <property type="entry name" value="GPCRRHODOPSN"/>
</dbReference>
<dbReference type="GO" id="GO:0007189">
    <property type="term" value="P:adenylate cyclase-activating G protein-coupled receptor signaling pathway"/>
    <property type="evidence" value="ECO:0007669"/>
    <property type="project" value="TreeGrafter"/>
</dbReference>
<evidence type="ECO:0000256" key="8">
    <source>
        <dbReference type="ARBA" id="ARBA00023136"/>
    </source>
</evidence>
<dbReference type="InterPro" id="IPR017452">
    <property type="entry name" value="GPCR_Rhodpsn_7TM"/>
</dbReference>
<evidence type="ECO:0000256" key="6">
    <source>
        <dbReference type="ARBA" id="ARBA00022989"/>
    </source>
</evidence>
<proteinExistence type="predicted"/>
<evidence type="ECO:0000313" key="14">
    <source>
        <dbReference type="EMBL" id="CAH3115999.1"/>
    </source>
</evidence>
<dbReference type="Gene3D" id="3.80.10.10">
    <property type="entry name" value="Ribonuclease Inhibitor"/>
    <property type="match status" value="2"/>
</dbReference>
<reference evidence="14 15" key="1">
    <citation type="submission" date="2022-05" db="EMBL/GenBank/DDBJ databases">
        <authorList>
            <consortium name="Genoscope - CEA"/>
            <person name="William W."/>
        </authorList>
    </citation>
    <scope>NUCLEOTIDE SEQUENCE [LARGE SCALE GENOMIC DNA]</scope>
</reference>
<dbReference type="InterPro" id="IPR032675">
    <property type="entry name" value="LRR_dom_sf"/>
</dbReference>
<feature type="transmembrane region" description="Helical" evidence="12">
    <location>
        <begin position="441"/>
        <end position="464"/>
    </location>
</feature>
<evidence type="ECO:0000256" key="12">
    <source>
        <dbReference type="SAM" id="Phobius"/>
    </source>
</evidence>
<feature type="non-terminal residue" evidence="14">
    <location>
        <position position="1"/>
    </location>
</feature>
<dbReference type="SMART" id="SM00365">
    <property type="entry name" value="LRR_SD22"/>
    <property type="match status" value="6"/>
</dbReference>
<evidence type="ECO:0000256" key="1">
    <source>
        <dbReference type="ARBA" id="ARBA00004651"/>
    </source>
</evidence>
<keyword evidence="5" id="KW-0677">Repeat</keyword>
<evidence type="ECO:0000256" key="11">
    <source>
        <dbReference type="SAM" id="MobiDB-lite"/>
    </source>
</evidence>
<evidence type="ECO:0000256" key="9">
    <source>
        <dbReference type="ARBA" id="ARBA00023170"/>
    </source>
</evidence>
<name>A0AAU9WIH2_9CNID</name>
<keyword evidence="6 12" id="KW-1133">Transmembrane helix</keyword>
<comment type="subcellular location">
    <subcellularLocation>
        <location evidence="1">Cell membrane</location>
        <topology evidence="1">Multi-pass membrane protein</topology>
    </subcellularLocation>
</comment>
<dbReference type="InterPro" id="IPR001611">
    <property type="entry name" value="Leu-rich_rpt"/>
</dbReference>
<dbReference type="InterPro" id="IPR003591">
    <property type="entry name" value="Leu-rich_rpt_typical-subtyp"/>
</dbReference>
<dbReference type="EMBL" id="CALNXJ010000015">
    <property type="protein sequence ID" value="CAH3115999.1"/>
    <property type="molecule type" value="Genomic_DNA"/>
</dbReference>
<feature type="transmembrane region" description="Helical" evidence="12">
    <location>
        <begin position="309"/>
        <end position="329"/>
    </location>
</feature>
<feature type="region of interest" description="Disordered" evidence="11">
    <location>
        <begin position="577"/>
        <end position="600"/>
    </location>
</feature>
<dbReference type="PANTHER" id="PTHR24372">
    <property type="entry name" value="GLYCOPROTEIN HORMONE RECEPTOR"/>
    <property type="match status" value="1"/>
</dbReference>
<feature type="transmembrane region" description="Helical" evidence="12">
    <location>
        <begin position="391"/>
        <end position="412"/>
    </location>
</feature>
<evidence type="ECO:0000313" key="15">
    <source>
        <dbReference type="Proteomes" id="UP001159428"/>
    </source>
</evidence>
<feature type="transmembrane region" description="Helical" evidence="12">
    <location>
        <begin position="521"/>
        <end position="543"/>
    </location>
</feature>
<evidence type="ECO:0000256" key="10">
    <source>
        <dbReference type="ARBA" id="ARBA00023224"/>
    </source>
</evidence>